<dbReference type="EMBL" id="LGUB01000503">
    <property type="protein sequence ID" value="KRH93072.1"/>
    <property type="molecule type" value="Genomic_DNA"/>
</dbReference>
<evidence type="ECO:0000313" key="1">
    <source>
        <dbReference type="EMBL" id="KRH93072.1"/>
    </source>
</evidence>
<keyword evidence="2" id="KW-1185">Reference proteome</keyword>
<organism evidence="1 2">
    <name type="scientific">Pseudoloma neurophilia</name>
    <dbReference type="NCBI Taxonomy" id="146866"/>
    <lineage>
        <taxon>Eukaryota</taxon>
        <taxon>Fungi</taxon>
        <taxon>Fungi incertae sedis</taxon>
        <taxon>Microsporidia</taxon>
        <taxon>Pseudoloma</taxon>
    </lineage>
</organism>
<sequence>MRNVCFKLICFICRIKIKYFSQSENEFVSHSKNYDIYIFKYSGR</sequence>
<dbReference type="Proteomes" id="UP000051530">
    <property type="component" value="Unassembled WGS sequence"/>
</dbReference>
<dbReference type="VEuPathDB" id="MicrosporidiaDB:M153_1576000256"/>
<evidence type="ECO:0000313" key="2">
    <source>
        <dbReference type="Proteomes" id="UP000051530"/>
    </source>
</evidence>
<accession>A0A0R0M2P3</accession>
<name>A0A0R0M2P3_9MICR</name>
<proteinExistence type="predicted"/>
<reference evidence="1 2" key="1">
    <citation type="submission" date="2015-07" db="EMBL/GenBank/DDBJ databases">
        <title>The genome of Pseudoloma neurophilia, a relevant intracellular parasite of the zebrafish.</title>
        <authorList>
            <person name="Ndikumana S."/>
            <person name="Pelin A."/>
            <person name="Sanders J."/>
            <person name="Corradi N."/>
        </authorList>
    </citation>
    <scope>NUCLEOTIDE SEQUENCE [LARGE SCALE GENOMIC DNA]</scope>
    <source>
        <strain evidence="1 2">MK1</strain>
    </source>
</reference>
<dbReference type="AlphaFoldDB" id="A0A0R0M2P3"/>
<comment type="caution">
    <text evidence="1">The sequence shown here is derived from an EMBL/GenBank/DDBJ whole genome shotgun (WGS) entry which is preliminary data.</text>
</comment>
<gene>
    <name evidence="1" type="ORF">M153_1576000256</name>
</gene>
<protein>
    <submittedName>
        <fullName evidence="1">Uncharacterized protein</fullName>
    </submittedName>
</protein>